<reference evidence="2" key="5">
    <citation type="submission" date="2025-09" db="UniProtKB">
        <authorList>
            <consortium name="Ensembl"/>
        </authorList>
    </citation>
    <scope>IDENTIFICATION</scope>
</reference>
<dbReference type="PANTHER" id="PTHR15977">
    <property type="entry name" value="CILIA- AND FLAGELLA-ASSOCIATED PROTEIN 46"/>
    <property type="match status" value="1"/>
</dbReference>
<evidence type="ECO:0000313" key="3">
    <source>
        <dbReference type="Proteomes" id="UP000314986"/>
    </source>
</evidence>
<dbReference type="Ensembl" id="ENSCMIT00000043149.1">
    <property type="protein sequence ID" value="ENSCMIP00000042530.1"/>
    <property type="gene ID" value="ENSCMIG00000017688.1"/>
</dbReference>
<accession>A0A4W3KBP5</accession>
<dbReference type="Proteomes" id="UP000314986">
    <property type="component" value="Unassembled WGS sequence"/>
</dbReference>
<proteinExistence type="predicted"/>
<dbReference type="GO" id="GO:0060294">
    <property type="term" value="P:cilium movement involved in cell motility"/>
    <property type="evidence" value="ECO:0007669"/>
    <property type="project" value="InterPro"/>
</dbReference>
<dbReference type="PANTHER" id="PTHR15977:SF15">
    <property type="entry name" value="CILIA- AND FLAGELLA-ASSOCIATED PROTEIN 46"/>
    <property type="match status" value="1"/>
</dbReference>
<dbReference type="GeneTree" id="ENSGT00570000079216"/>
<dbReference type="GO" id="GO:0035082">
    <property type="term" value="P:axoneme assembly"/>
    <property type="evidence" value="ECO:0007669"/>
    <property type="project" value="InterPro"/>
</dbReference>
<dbReference type="InParanoid" id="A0A4W3KBP5"/>
<feature type="region of interest" description="Disordered" evidence="1">
    <location>
        <begin position="276"/>
        <end position="299"/>
    </location>
</feature>
<organism evidence="2 3">
    <name type="scientific">Callorhinchus milii</name>
    <name type="common">Ghost shark</name>
    <dbReference type="NCBI Taxonomy" id="7868"/>
    <lineage>
        <taxon>Eukaryota</taxon>
        <taxon>Metazoa</taxon>
        <taxon>Chordata</taxon>
        <taxon>Craniata</taxon>
        <taxon>Vertebrata</taxon>
        <taxon>Chondrichthyes</taxon>
        <taxon>Holocephali</taxon>
        <taxon>Chimaeriformes</taxon>
        <taxon>Callorhinchidae</taxon>
        <taxon>Callorhinchus</taxon>
    </lineage>
</organism>
<feature type="region of interest" description="Disordered" evidence="1">
    <location>
        <begin position="159"/>
        <end position="186"/>
    </location>
</feature>
<keyword evidence="3" id="KW-1185">Reference proteome</keyword>
<reference evidence="3" key="2">
    <citation type="journal article" date="2007" name="PLoS Biol.">
        <title>Survey sequencing and comparative analysis of the elephant shark (Callorhinchus milii) genome.</title>
        <authorList>
            <person name="Venkatesh B."/>
            <person name="Kirkness E.F."/>
            <person name="Loh Y.H."/>
            <person name="Halpern A.L."/>
            <person name="Lee A.P."/>
            <person name="Johnson J."/>
            <person name="Dandona N."/>
            <person name="Viswanathan L.D."/>
            <person name="Tay A."/>
            <person name="Venter J.C."/>
            <person name="Strausberg R.L."/>
            <person name="Brenner S."/>
        </authorList>
    </citation>
    <scope>NUCLEOTIDE SEQUENCE [LARGE SCALE GENOMIC DNA]</scope>
</reference>
<reference evidence="3" key="3">
    <citation type="journal article" date="2014" name="Nature">
        <title>Elephant shark genome provides unique insights into gnathostome evolution.</title>
        <authorList>
            <consortium name="International Elephant Shark Genome Sequencing Consortium"/>
            <person name="Venkatesh B."/>
            <person name="Lee A.P."/>
            <person name="Ravi V."/>
            <person name="Maurya A.K."/>
            <person name="Lian M.M."/>
            <person name="Swann J.B."/>
            <person name="Ohta Y."/>
            <person name="Flajnik M.F."/>
            <person name="Sutoh Y."/>
            <person name="Kasahara M."/>
            <person name="Hoon S."/>
            <person name="Gangu V."/>
            <person name="Roy S.W."/>
            <person name="Irimia M."/>
            <person name="Korzh V."/>
            <person name="Kondrychyn I."/>
            <person name="Lim Z.W."/>
            <person name="Tay B.H."/>
            <person name="Tohari S."/>
            <person name="Kong K.W."/>
            <person name="Ho S."/>
            <person name="Lorente-Galdos B."/>
            <person name="Quilez J."/>
            <person name="Marques-Bonet T."/>
            <person name="Raney B.J."/>
            <person name="Ingham P.W."/>
            <person name="Tay A."/>
            <person name="Hillier L.W."/>
            <person name="Minx P."/>
            <person name="Boehm T."/>
            <person name="Wilson R.K."/>
            <person name="Brenner S."/>
            <person name="Warren W.C."/>
        </authorList>
    </citation>
    <scope>NUCLEOTIDE SEQUENCE [LARGE SCALE GENOMIC DNA]</scope>
</reference>
<evidence type="ECO:0000313" key="2">
    <source>
        <dbReference type="Ensembl" id="ENSCMIP00000042530.1"/>
    </source>
</evidence>
<feature type="compositionally biased region" description="Basic and acidic residues" evidence="1">
    <location>
        <begin position="163"/>
        <end position="186"/>
    </location>
</feature>
<reference evidence="3" key="1">
    <citation type="journal article" date="2006" name="Science">
        <title>Ancient noncoding elements conserved in the human genome.</title>
        <authorList>
            <person name="Venkatesh B."/>
            <person name="Kirkness E.F."/>
            <person name="Loh Y.H."/>
            <person name="Halpern A.L."/>
            <person name="Lee A.P."/>
            <person name="Johnson J."/>
            <person name="Dandona N."/>
            <person name="Viswanathan L.D."/>
            <person name="Tay A."/>
            <person name="Venter J.C."/>
            <person name="Strausberg R.L."/>
            <person name="Brenner S."/>
        </authorList>
    </citation>
    <scope>NUCLEOTIDE SEQUENCE [LARGE SCALE GENOMIC DNA]</scope>
</reference>
<evidence type="ECO:0000256" key="1">
    <source>
        <dbReference type="SAM" id="MobiDB-lite"/>
    </source>
</evidence>
<dbReference type="AlphaFoldDB" id="A0A4W3KBP5"/>
<sequence length="459" mass="52982">MYGLLFHIYADKEDWKAALKVLDEAIQDMPRTKHKLLIFKHRIMVHVRLGHSIRMDLQKLKDESEQYLSSMWRRVVVFSNKRTGKISCFQKSIEALEKPESNWQKVDHLIEFAEWLYSNDFPENDVLCLLDWAVDLLLSMKLCVKPRVEEDFKVKKKKLKSKHSQEKQKLEEQKPEKNPEPEDTGASEKEIIPLENQAQIGVQNIDPNLSLADLQDVRQLQTLIEIHTLMAIISSRASSQHKKYCLMAYAYVMCIWQATLATAGSIIKELAKTAPPSPDLLPSSKSTKKSKKKDPKETISHVRVRPKLKENAESMPSTFEEWANYDCPDEIRAIFKTCSDCSLINASNILKPTYSLFYIDLLVKELQALSYNHLTLPVLQLGEIIACDVLNNMSLSDLYHFRIAQVCIELNLISAAEYHERVPGTQFIYDKERAKVRQEIAKLQDEKSEIPEQNIQDSH</sequence>
<dbReference type="InterPro" id="IPR039586">
    <property type="entry name" value="CFAP46"/>
</dbReference>
<protein>
    <submittedName>
        <fullName evidence="2">Uncharacterized protein</fullName>
    </submittedName>
</protein>
<reference evidence="2" key="4">
    <citation type="submission" date="2025-08" db="UniProtKB">
        <authorList>
            <consortium name="Ensembl"/>
        </authorList>
    </citation>
    <scope>IDENTIFICATION</scope>
</reference>
<name>A0A4W3KBP5_CALMI</name>
<dbReference type="STRING" id="7868.ENSCMIP00000042530"/>